<dbReference type="EMBL" id="KE504140">
    <property type="protein sequence ID" value="EPT01736.1"/>
    <property type="molecule type" value="Genomic_DNA"/>
</dbReference>
<accession>S8FJZ7</accession>
<reference evidence="2 3" key="1">
    <citation type="journal article" date="2012" name="Science">
        <title>The Paleozoic origin of enzymatic lignin decomposition reconstructed from 31 fungal genomes.</title>
        <authorList>
            <person name="Floudas D."/>
            <person name="Binder M."/>
            <person name="Riley R."/>
            <person name="Barry K."/>
            <person name="Blanchette R.A."/>
            <person name="Henrissat B."/>
            <person name="Martinez A.T."/>
            <person name="Otillar R."/>
            <person name="Spatafora J.W."/>
            <person name="Yadav J.S."/>
            <person name="Aerts A."/>
            <person name="Benoit I."/>
            <person name="Boyd A."/>
            <person name="Carlson A."/>
            <person name="Copeland A."/>
            <person name="Coutinho P.M."/>
            <person name="de Vries R.P."/>
            <person name="Ferreira P."/>
            <person name="Findley K."/>
            <person name="Foster B."/>
            <person name="Gaskell J."/>
            <person name="Glotzer D."/>
            <person name="Gorecki P."/>
            <person name="Heitman J."/>
            <person name="Hesse C."/>
            <person name="Hori C."/>
            <person name="Igarashi K."/>
            <person name="Jurgens J.A."/>
            <person name="Kallen N."/>
            <person name="Kersten P."/>
            <person name="Kohler A."/>
            <person name="Kuees U."/>
            <person name="Kumar T.K.A."/>
            <person name="Kuo A."/>
            <person name="LaButti K."/>
            <person name="Larrondo L.F."/>
            <person name="Lindquist E."/>
            <person name="Ling A."/>
            <person name="Lombard V."/>
            <person name="Lucas S."/>
            <person name="Lundell T."/>
            <person name="Martin R."/>
            <person name="McLaughlin D.J."/>
            <person name="Morgenstern I."/>
            <person name="Morin E."/>
            <person name="Murat C."/>
            <person name="Nagy L.G."/>
            <person name="Nolan M."/>
            <person name="Ohm R.A."/>
            <person name="Patyshakuliyeva A."/>
            <person name="Rokas A."/>
            <person name="Ruiz-Duenas F.J."/>
            <person name="Sabat G."/>
            <person name="Salamov A."/>
            <person name="Samejima M."/>
            <person name="Schmutz J."/>
            <person name="Slot J.C."/>
            <person name="St John F."/>
            <person name="Stenlid J."/>
            <person name="Sun H."/>
            <person name="Sun S."/>
            <person name="Syed K."/>
            <person name="Tsang A."/>
            <person name="Wiebenga A."/>
            <person name="Young D."/>
            <person name="Pisabarro A."/>
            <person name="Eastwood D.C."/>
            <person name="Martin F."/>
            <person name="Cullen D."/>
            <person name="Grigoriev I.V."/>
            <person name="Hibbett D.S."/>
        </authorList>
    </citation>
    <scope>NUCLEOTIDE SEQUENCE</scope>
    <source>
        <strain evidence="3">FP-58527</strain>
    </source>
</reference>
<sequence>MPQSIDSTDPHALSELENLSDSDWLDIASSRASEDTDSVVGFDSDRELDHDDRPASSHSYSSTGSSHHSEIRAWEGLLEDIPDECHTAARPLTRPTALSSDGVHASAAAATAAQEEDPEEEQRVKDALDQSMMSTLSSSRSNTLSGSHSSLVRSRDLRLSFPDPLTSSREDSLNASFEAVAPEDDASPAVDSAADSSPHGTGDIDVKIALTAADPGLLPTPAVPDVEESGEDAPTKPDFYLVLYGASSAIKWSLIDKLLEKLAVGVGLTLTSRIVGLIDGYVRFLSSDDRQDSRAVWVIDRTDSAETSSFTPLDRPSLAVVFLPSSLYFVPDHSLYLPVLAQSPNAIDVPFAADQLLDAEQQWDTFNIPRSKVVPLSRCSSSVVDVDEVERVAPKQLARVLRPVTEVQRAEGLVQRIAPRHALTILAILSVVLGYAIQGSFNPPATPTVSIQEPQQTTPTFAFPSVGVSINHSTPSSVNPTTSGRPSLKDLALAVLPAPLIASTSQPSVMPSTHRADPVTSVDAPTECGCGCGLITWPGKSDKGTTDLVLRPTSSAPTVHDAGKSGLALLPSPQYSGKGKAVARSDNAAYALGSWVGGGALAELLGIGYSVVARDVQEILDALDELAQVIARQTAFVWAQSADAVDGLKARLHARHERARARALELRQMGGRLFESVQERVRARVARARENARAAKEEVLGVDAWPVSGRQVAEAVAARRLARERRAYRKARSAFTQ</sequence>
<dbReference type="STRING" id="743788.S8FJZ7"/>
<gene>
    <name evidence="2" type="ORF">FOMPIDRAFT_1015775</name>
</gene>
<feature type="compositionally biased region" description="Low complexity" evidence="1">
    <location>
        <begin position="56"/>
        <end position="66"/>
    </location>
</feature>
<dbReference type="HOGENOM" id="CLU_386169_0_0_1"/>
<feature type="region of interest" description="Disordered" evidence="1">
    <location>
        <begin position="180"/>
        <end position="203"/>
    </location>
</feature>
<dbReference type="AlphaFoldDB" id="S8FJZ7"/>
<evidence type="ECO:0000256" key="1">
    <source>
        <dbReference type="SAM" id="MobiDB-lite"/>
    </source>
</evidence>
<proteinExistence type="predicted"/>
<dbReference type="InParanoid" id="S8FJZ7"/>
<evidence type="ECO:0000313" key="3">
    <source>
        <dbReference type="Proteomes" id="UP000015241"/>
    </source>
</evidence>
<feature type="compositionally biased region" description="Low complexity" evidence="1">
    <location>
        <begin position="187"/>
        <end position="197"/>
    </location>
</feature>
<feature type="region of interest" description="Disordered" evidence="1">
    <location>
        <begin position="1"/>
        <end position="71"/>
    </location>
</feature>
<name>S8FJZ7_FOMSC</name>
<organism evidence="2 3">
    <name type="scientific">Fomitopsis schrenkii</name>
    <name type="common">Brown rot fungus</name>
    <dbReference type="NCBI Taxonomy" id="2126942"/>
    <lineage>
        <taxon>Eukaryota</taxon>
        <taxon>Fungi</taxon>
        <taxon>Dikarya</taxon>
        <taxon>Basidiomycota</taxon>
        <taxon>Agaricomycotina</taxon>
        <taxon>Agaricomycetes</taxon>
        <taxon>Polyporales</taxon>
        <taxon>Fomitopsis</taxon>
    </lineage>
</organism>
<keyword evidence="3" id="KW-1185">Reference proteome</keyword>
<dbReference type="Proteomes" id="UP000015241">
    <property type="component" value="Unassembled WGS sequence"/>
</dbReference>
<dbReference type="eggNOG" id="ENOG502SN45">
    <property type="taxonomic scope" value="Eukaryota"/>
</dbReference>
<protein>
    <submittedName>
        <fullName evidence="2">Uncharacterized protein</fullName>
    </submittedName>
</protein>
<dbReference type="OrthoDB" id="3256495at2759"/>
<evidence type="ECO:0000313" key="2">
    <source>
        <dbReference type="EMBL" id="EPT01736.1"/>
    </source>
</evidence>
<feature type="region of interest" description="Disordered" evidence="1">
    <location>
        <begin position="86"/>
        <end position="122"/>
    </location>
</feature>
<feature type="compositionally biased region" description="Basic and acidic residues" evidence="1">
    <location>
        <begin position="43"/>
        <end position="55"/>
    </location>
</feature>